<comment type="function">
    <text evidence="6">Translation factor necessary for the incorporation of selenocysteine into proteins. It probably replaces EF-Tu for the insertion of selenocysteine directed by the UGA codon. SelB binds GTP and GDP.</text>
</comment>
<evidence type="ECO:0000256" key="6">
    <source>
        <dbReference type="ARBA" id="ARBA00025526"/>
    </source>
</evidence>
<feature type="domain" description="Tr-type G" evidence="8">
    <location>
        <begin position="1"/>
        <end position="175"/>
    </location>
</feature>
<evidence type="ECO:0000256" key="7">
    <source>
        <dbReference type="ARBA" id="ARBA00031615"/>
    </source>
</evidence>
<dbReference type="InterPro" id="IPR000795">
    <property type="entry name" value="T_Tr_GTP-bd_dom"/>
</dbReference>
<dbReference type="InterPro" id="IPR050055">
    <property type="entry name" value="EF-Tu_GTPase"/>
</dbReference>
<evidence type="ECO:0000256" key="3">
    <source>
        <dbReference type="ARBA" id="ARBA00022490"/>
    </source>
</evidence>
<evidence type="ECO:0000256" key="2">
    <source>
        <dbReference type="ARBA" id="ARBA00015953"/>
    </source>
</evidence>
<dbReference type="InterPro" id="IPR057335">
    <property type="entry name" value="Beta-barrel_SelB"/>
</dbReference>
<evidence type="ECO:0000256" key="1">
    <source>
        <dbReference type="ARBA" id="ARBA00004496"/>
    </source>
</evidence>
<dbReference type="Pfam" id="PF03144">
    <property type="entry name" value="GTP_EFTU_D2"/>
    <property type="match status" value="1"/>
</dbReference>
<dbReference type="InterPro" id="IPR036388">
    <property type="entry name" value="WH-like_DNA-bd_sf"/>
</dbReference>
<dbReference type="InterPro" id="IPR015191">
    <property type="entry name" value="SelB_WHD4"/>
</dbReference>
<dbReference type="InterPro" id="IPR009000">
    <property type="entry name" value="Transl_B-barrel_sf"/>
</dbReference>
<keyword evidence="5" id="KW-0342">GTP-binding</keyword>
<protein>
    <recommendedName>
        <fullName evidence="2">Selenocysteine-specific elongation factor</fullName>
    </recommendedName>
    <alternativeName>
        <fullName evidence="7">SelB translation factor</fullName>
    </alternativeName>
</protein>
<dbReference type="AlphaFoldDB" id="A0A849ACL6"/>
<evidence type="ECO:0000259" key="8">
    <source>
        <dbReference type="PROSITE" id="PS51722"/>
    </source>
</evidence>
<dbReference type="GO" id="GO:0003746">
    <property type="term" value="F:translation elongation factor activity"/>
    <property type="evidence" value="ECO:0007669"/>
    <property type="project" value="UniProtKB-KW"/>
</dbReference>
<dbReference type="SUPFAM" id="SSF46785">
    <property type="entry name" value="Winged helix' DNA-binding domain"/>
    <property type="match status" value="1"/>
</dbReference>
<organism evidence="9 10">
    <name type="scientific">Nakamurella aerolata</name>
    <dbReference type="NCBI Taxonomy" id="1656892"/>
    <lineage>
        <taxon>Bacteria</taxon>
        <taxon>Bacillati</taxon>
        <taxon>Actinomycetota</taxon>
        <taxon>Actinomycetes</taxon>
        <taxon>Nakamurellales</taxon>
        <taxon>Nakamurellaceae</taxon>
        <taxon>Nakamurella</taxon>
    </lineage>
</organism>
<dbReference type="InterPro" id="IPR027417">
    <property type="entry name" value="P-loop_NTPase"/>
</dbReference>
<dbReference type="GO" id="GO:0005737">
    <property type="term" value="C:cytoplasm"/>
    <property type="evidence" value="ECO:0007669"/>
    <property type="project" value="UniProtKB-SubCell"/>
</dbReference>
<gene>
    <name evidence="9" type="primary">selB</name>
    <name evidence="9" type="ORF">HKD39_10990</name>
</gene>
<keyword evidence="9" id="KW-0251">Elongation factor</keyword>
<proteinExistence type="predicted"/>
<dbReference type="InterPro" id="IPR004161">
    <property type="entry name" value="EFTu-like_2"/>
</dbReference>
<dbReference type="Gene3D" id="2.40.30.10">
    <property type="entry name" value="Translation factors"/>
    <property type="match status" value="1"/>
</dbReference>
<dbReference type="GO" id="GO:0005525">
    <property type="term" value="F:GTP binding"/>
    <property type="evidence" value="ECO:0007669"/>
    <property type="project" value="UniProtKB-KW"/>
</dbReference>
<dbReference type="PANTHER" id="PTHR43721">
    <property type="entry name" value="ELONGATION FACTOR TU-RELATED"/>
    <property type="match status" value="1"/>
</dbReference>
<dbReference type="Pfam" id="PF25461">
    <property type="entry name" value="Beta-barrel_SelB"/>
    <property type="match status" value="1"/>
</dbReference>
<dbReference type="EMBL" id="JABEND010000005">
    <property type="protein sequence ID" value="NNG36230.1"/>
    <property type="molecule type" value="Genomic_DNA"/>
</dbReference>
<dbReference type="PANTHER" id="PTHR43721:SF22">
    <property type="entry name" value="ELONGATION FACTOR TU, MITOCHONDRIAL"/>
    <property type="match status" value="1"/>
</dbReference>
<dbReference type="Gene3D" id="1.10.10.10">
    <property type="entry name" value="Winged helix-like DNA-binding domain superfamily/Winged helix DNA-binding domain"/>
    <property type="match status" value="1"/>
</dbReference>
<dbReference type="Proteomes" id="UP000562984">
    <property type="component" value="Unassembled WGS sequence"/>
</dbReference>
<dbReference type="GO" id="GO:0001514">
    <property type="term" value="P:selenocysteine incorporation"/>
    <property type="evidence" value="ECO:0007669"/>
    <property type="project" value="InterPro"/>
</dbReference>
<keyword evidence="5" id="KW-0547">Nucleotide-binding</keyword>
<evidence type="ECO:0000313" key="10">
    <source>
        <dbReference type="Proteomes" id="UP000562984"/>
    </source>
</evidence>
<accession>A0A849ACL6</accession>
<dbReference type="Pfam" id="PF09107">
    <property type="entry name" value="WHD_3rd_SelB"/>
    <property type="match status" value="1"/>
</dbReference>
<keyword evidence="10" id="KW-1185">Reference proteome</keyword>
<dbReference type="SUPFAM" id="SSF52540">
    <property type="entry name" value="P-loop containing nucleoside triphosphate hydrolases"/>
    <property type="match status" value="1"/>
</dbReference>
<dbReference type="InterPro" id="IPR004535">
    <property type="entry name" value="Transl_elong_SelB"/>
</dbReference>
<dbReference type="InterPro" id="IPR036390">
    <property type="entry name" value="WH_DNA-bd_sf"/>
</dbReference>
<dbReference type="GO" id="GO:0003924">
    <property type="term" value="F:GTPase activity"/>
    <property type="evidence" value="ECO:0007669"/>
    <property type="project" value="InterPro"/>
</dbReference>
<dbReference type="GO" id="GO:0003723">
    <property type="term" value="F:RNA binding"/>
    <property type="evidence" value="ECO:0007669"/>
    <property type="project" value="InterPro"/>
</dbReference>
<dbReference type="PROSITE" id="PS51722">
    <property type="entry name" value="G_TR_2"/>
    <property type="match status" value="1"/>
</dbReference>
<name>A0A849ACL6_9ACTN</name>
<dbReference type="Gene3D" id="3.40.50.300">
    <property type="entry name" value="P-loop containing nucleotide triphosphate hydrolases"/>
    <property type="match status" value="1"/>
</dbReference>
<dbReference type="SUPFAM" id="SSF50447">
    <property type="entry name" value="Translation proteins"/>
    <property type="match status" value="1"/>
</dbReference>
<comment type="caution">
    <text evidence="9">The sequence shown here is derived from an EMBL/GenBank/DDBJ whole genome shotgun (WGS) entry which is preliminary data.</text>
</comment>
<dbReference type="Pfam" id="PF00009">
    <property type="entry name" value="GTP_EFTU"/>
    <property type="match status" value="1"/>
</dbReference>
<evidence type="ECO:0000313" key="9">
    <source>
        <dbReference type="EMBL" id="NNG36230.1"/>
    </source>
</evidence>
<keyword evidence="4" id="KW-0648">Protein biosynthesis</keyword>
<reference evidence="9 10" key="1">
    <citation type="submission" date="2020-05" db="EMBL/GenBank/DDBJ databases">
        <title>Nakamurella sp. DB0629 isolated from air conditioner.</title>
        <authorList>
            <person name="Kim D.H."/>
            <person name="Kim D.-U."/>
        </authorList>
    </citation>
    <scope>NUCLEOTIDE SEQUENCE [LARGE SCALE GENOMIC DNA]</scope>
    <source>
        <strain evidence="9 10">DB0629</strain>
    </source>
</reference>
<keyword evidence="3" id="KW-0963">Cytoplasm</keyword>
<evidence type="ECO:0000256" key="4">
    <source>
        <dbReference type="ARBA" id="ARBA00022917"/>
    </source>
</evidence>
<comment type="subcellular location">
    <subcellularLocation>
        <location evidence="1">Cytoplasm</location>
    </subcellularLocation>
</comment>
<sequence length="622" mass="65545">MTPAVVATAGHVDHGKSSLVRALTGIEPDRLAEEHRRGLTIDLGFAWTALPSGRSVAFVDVPGHQRFIGNMLAGLGPAPVVLFVVAADEGWQAQSTDHLDAVRALGIADGLLVISKVDRVDDGGAAALAQARGELAGSPLADVEAVAVSAVTGAGLDELLRELDTVLAGTKAPPPDARVRLWVDRAFSLRGTGTVVTGTLTDGTVRTDDQLWLSGAGGRPQRVTVRSLQSGQQRFAELTGVRRAAVNLRGTSADHVTRGDALVTPGAWPSTGQLDVRRSSGPQLTDLPEQLVVHVGTAAVPARMRPFDDQHARVRLDRSLPLVVSDRVVLRDPGTRRIAGAVVLDADPPALHRRGAGQRRSIALSGMPIGGDVGTEVARRGAVPVAALRRLGIHLPQRPDGVPLPDGVLQRNGWLLHVDAHAGWQRRLRTAVTGLIERDPLSPGLSRAAARRVLAEPSAPSGPPIAALPADFPDVLLDQLATDAGLSSSDGRFRLPGTDALPPEVDAAVAVLRQRLSTTPFAAPDADELAGLGLGSRELAVAERLGRVLRLPDPSGGVVVLLPTAPALAMRELAGLPQPFTAAQARTALHTSRRVTIPLLEHLDQRGWTRRVTDNLREVRAR</sequence>
<dbReference type="NCBIfam" id="TIGR00475">
    <property type="entry name" value="selB"/>
    <property type="match status" value="1"/>
</dbReference>
<dbReference type="CDD" id="cd04171">
    <property type="entry name" value="SelB"/>
    <property type="match status" value="1"/>
</dbReference>
<evidence type="ECO:0000256" key="5">
    <source>
        <dbReference type="ARBA" id="ARBA00023134"/>
    </source>
</evidence>